<proteinExistence type="predicted"/>
<gene>
    <name evidence="1" type="ordered locus">Ilyop_1039</name>
</gene>
<dbReference type="EMBL" id="CP002281">
    <property type="protein sequence ID" value="ADO82820.1"/>
    <property type="molecule type" value="Genomic_DNA"/>
</dbReference>
<dbReference type="Gene3D" id="3.15.30.10">
    <property type="entry name" value="putative capsid protein of prophage domain like"/>
    <property type="match status" value="1"/>
</dbReference>
<sequence>MYDLKVLIAALSQSKKVNPFLWNLLVKGTKEHSNTKFEVHVRKSKRKITPFVGPNLPGVFLGKEEFSINEYQPPMVKPFRVAHANELFKQKFGQTIYGDTVTSQDLALDTIASELADLDDVITRKEILMLGELLSTGKMAIQGKGVSREAISYGTDPENFEELLGTDAWNDAGSDPLADMERWQMLVLKKTGLLIDSIILTPKAKKYFMDHEKVKEKLKYTESNVLRVQPRRLGDGASYLGTIPELNLDIYSYVDWYTNDAGEEVSILEDGGVLACKAKSVTLHYGAISQIAGESKARQIYIGKRIPKHWVDEDADLEKIRLAAAPLPVLDDADAIVFSKVVSGV</sequence>
<dbReference type="RefSeq" id="WP_013387488.1">
    <property type="nucleotide sequence ID" value="NC_014632.1"/>
</dbReference>
<dbReference type="HOGENOM" id="CLU_065950_0_1_0"/>
<dbReference type="Gene3D" id="3.30.1930.10">
    <property type="entry name" value="capsid protein of prophage domain"/>
    <property type="match status" value="1"/>
</dbReference>
<dbReference type="Proteomes" id="UP000006875">
    <property type="component" value="Chromosome"/>
</dbReference>
<dbReference type="OrthoDB" id="92452at2"/>
<evidence type="ECO:0000313" key="2">
    <source>
        <dbReference type="Proteomes" id="UP000006875"/>
    </source>
</evidence>
<dbReference type="Pfam" id="PF03864">
    <property type="entry name" value="Phage_cap_E"/>
    <property type="match status" value="1"/>
</dbReference>
<evidence type="ECO:0000313" key="1">
    <source>
        <dbReference type="EMBL" id="ADO82820.1"/>
    </source>
</evidence>
<protein>
    <recommendedName>
        <fullName evidence="3">Phage major capsid protein E</fullName>
    </recommendedName>
</protein>
<evidence type="ECO:0008006" key="3">
    <source>
        <dbReference type="Google" id="ProtNLM"/>
    </source>
</evidence>
<reference evidence="1 2" key="1">
    <citation type="journal article" date="2010" name="Stand. Genomic Sci.">
        <title>Complete genome sequence of Ilyobacter polytropus type strain (CuHbu1).</title>
        <authorList>
            <person name="Sikorski J."/>
            <person name="Chertkov O."/>
            <person name="Lapidus A."/>
            <person name="Nolan M."/>
            <person name="Lucas S."/>
            <person name="Del Rio T.G."/>
            <person name="Tice H."/>
            <person name="Cheng J.F."/>
            <person name="Tapia R."/>
            <person name="Han C."/>
            <person name="Goodwin L."/>
            <person name="Pitluck S."/>
            <person name="Liolios K."/>
            <person name="Ivanova N."/>
            <person name="Mavromatis K."/>
            <person name="Mikhailova N."/>
            <person name="Pati A."/>
            <person name="Chen A."/>
            <person name="Palaniappan K."/>
            <person name="Land M."/>
            <person name="Hauser L."/>
            <person name="Chang Y.J."/>
            <person name="Jeffries C.D."/>
            <person name="Brambilla E."/>
            <person name="Yasawong M."/>
            <person name="Rohde M."/>
            <person name="Pukall R."/>
            <person name="Spring S."/>
            <person name="Goker M."/>
            <person name="Woyke T."/>
            <person name="Bristow J."/>
            <person name="Eisen J.A."/>
            <person name="Markowitz V."/>
            <person name="Hugenholtz P."/>
            <person name="Kyrpides N.C."/>
            <person name="Klenk H.P."/>
        </authorList>
    </citation>
    <scope>NUCLEOTIDE SEQUENCE [LARGE SCALE GENOMIC DNA]</scope>
    <source>
        <strain evidence="2">ATCC 51220 / DSM 2926 / LMG 16218 / CuHBu1</strain>
    </source>
</reference>
<dbReference type="AlphaFoldDB" id="E3H7C4"/>
<dbReference type="eggNOG" id="ENOG502Z8WK">
    <property type="taxonomic scope" value="Bacteria"/>
</dbReference>
<name>E3H7C4_ILYPC</name>
<dbReference type="STRING" id="572544.Ilyop_1039"/>
<dbReference type="InterPro" id="IPR005564">
    <property type="entry name" value="Major_capsid_GpE"/>
</dbReference>
<organism evidence="1 2">
    <name type="scientific">Ilyobacter polytropus (strain ATCC 51220 / DSM 2926 / LMG 16218 / CuHBu1)</name>
    <dbReference type="NCBI Taxonomy" id="572544"/>
    <lineage>
        <taxon>Bacteria</taxon>
        <taxon>Fusobacteriati</taxon>
        <taxon>Fusobacteriota</taxon>
        <taxon>Fusobacteriia</taxon>
        <taxon>Fusobacteriales</taxon>
        <taxon>Fusobacteriaceae</taxon>
        <taxon>Ilyobacter</taxon>
    </lineage>
</organism>
<accession>E3H7C4</accession>
<keyword evidence="2" id="KW-1185">Reference proteome</keyword>
<dbReference type="KEGG" id="ipo:Ilyop_1039"/>